<dbReference type="SUPFAM" id="SSF52540">
    <property type="entry name" value="P-loop containing nucleoside triphosphate hydrolases"/>
    <property type="match status" value="1"/>
</dbReference>
<feature type="transmembrane region" description="Helical" evidence="2">
    <location>
        <begin position="116"/>
        <end position="134"/>
    </location>
</feature>
<keyword evidence="2" id="KW-0812">Transmembrane</keyword>
<evidence type="ECO:0000313" key="3">
    <source>
        <dbReference type="EMBL" id="MBP2329133.1"/>
    </source>
</evidence>
<reference evidence="3 4" key="1">
    <citation type="submission" date="2021-03" db="EMBL/GenBank/DDBJ databases">
        <title>Sequencing the genomes of 1000 actinobacteria strains.</title>
        <authorList>
            <person name="Klenk H.-P."/>
        </authorList>
    </citation>
    <scope>NUCLEOTIDE SEQUENCE [LARGE SCALE GENOMIC DNA]</scope>
    <source>
        <strain evidence="3 4">DSM 46670</strain>
    </source>
</reference>
<dbReference type="Proteomes" id="UP001519332">
    <property type="component" value="Unassembled WGS sequence"/>
</dbReference>
<evidence type="ECO:0000256" key="1">
    <source>
        <dbReference type="SAM" id="MobiDB-lite"/>
    </source>
</evidence>
<keyword evidence="2" id="KW-1133">Transmembrane helix</keyword>
<proteinExistence type="predicted"/>
<feature type="transmembrane region" description="Helical" evidence="2">
    <location>
        <begin position="215"/>
        <end position="236"/>
    </location>
</feature>
<evidence type="ECO:0008006" key="5">
    <source>
        <dbReference type="Google" id="ProtNLM"/>
    </source>
</evidence>
<keyword evidence="4" id="KW-1185">Reference proteome</keyword>
<dbReference type="EMBL" id="JAGINW010000001">
    <property type="protein sequence ID" value="MBP2329133.1"/>
    <property type="molecule type" value="Genomic_DNA"/>
</dbReference>
<accession>A0ABS4TXK2</accession>
<feature type="transmembrane region" description="Helical" evidence="2">
    <location>
        <begin position="140"/>
        <end position="161"/>
    </location>
</feature>
<sequence>MDPWPEREYHGTSFTNVGLSSEGVSEPREKAPWFAGRDDPDRLLHEVLEEALGSAEIKNGLIICPELNTHGLRITALLNKAGILRSASVEYSRYSQDLNSYLSVDWRVGWRRRLPVFYLWLLFGSSPLWLALAYPALTNSWAGILFMIGLTVAISVTPVVYAVRNPTEDTFSEDLAESFFHLILPVVIPAIAMTGGAVSAAISTLWPPLPDELDLAAGVLSMFIVPVVGGILAFYLGKWLDKRLAKLMHDMKLTDQDVMAVFQQWRQALLQHGVLPFLRERLNREHAARYSVRLRASDSPEQPVVRHVKTAAAGDLVQALRAPFGNTIALVGPQGAGKTNLMKALRDGRYSQPGRAPDLIVRVDASARYLSRDFVLHLYSEVCREVRRYVDAYSTLAPVEGPRSPRVLRWGRRGGVTSARLRALAQESWDRGDGIRQLQTVTTEIAGKLVLPVVSGDLSGKRSIAIAAQPMTFPEVVADLVTFLEHIVATLGSVAGQRGGGRVLIEIDEVDRIKSAEQAREFLDEVKTIFAARNCLFLVSVSEDAVPPFVFHETVRVEYLDFDSAKKLLREYVVGLSEQFLALAYALSGGLAWELTRVARDIKAIGQNEPEPRLSSVTACLAAKELVENCRKARNAIIAADSPENGKGVGRLIRLLDEHPFGKVDEQQLTTYASKLRKANVARNSKAAKIAEGIAAWADYLAALVALFNDGLDQQAMELLNDEQRVGGRLEALARIRRYVSANPSTALDLLKDFRTVRGIPPTRSSSS</sequence>
<dbReference type="InterPro" id="IPR027417">
    <property type="entry name" value="P-loop_NTPase"/>
</dbReference>
<dbReference type="RefSeq" id="WP_209645988.1">
    <property type="nucleotide sequence ID" value="NZ_JAGINW010000001.1"/>
</dbReference>
<evidence type="ECO:0000256" key="2">
    <source>
        <dbReference type="SAM" id="Phobius"/>
    </source>
</evidence>
<feature type="compositionally biased region" description="Polar residues" evidence="1">
    <location>
        <begin position="12"/>
        <end position="23"/>
    </location>
</feature>
<name>A0ABS4TXK2_9PSEU</name>
<protein>
    <recommendedName>
        <fullName evidence="5">AAA+ ATPase domain-containing protein</fullName>
    </recommendedName>
</protein>
<feature type="region of interest" description="Disordered" evidence="1">
    <location>
        <begin position="1"/>
        <end position="25"/>
    </location>
</feature>
<evidence type="ECO:0000313" key="4">
    <source>
        <dbReference type="Proteomes" id="UP001519332"/>
    </source>
</evidence>
<gene>
    <name evidence="3" type="ORF">JOF56_009518</name>
</gene>
<organism evidence="3 4">
    <name type="scientific">Kibdelosporangium banguiense</name>
    <dbReference type="NCBI Taxonomy" id="1365924"/>
    <lineage>
        <taxon>Bacteria</taxon>
        <taxon>Bacillati</taxon>
        <taxon>Actinomycetota</taxon>
        <taxon>Actinomycetes</taxon>
        <taxon>Pseudonocardiales</taxon>
        <taxon>Pseudonocardiaceae</taxon>
        <taxon>Kibdelosporangium</taxon>
    </lineage>
</organism>
<feature type="compositionally biased region" description="Basic and acidic residues" evidence="1">
    <location>
        <begin position="1"/>
        <end position="10"/>
    </location>
</feature>
<keyword evidence="2" id="KW-0472">Membrane</keyword>
<comment type="caution">
    <text evidence="3">The sequence shown here is derived from an EMBL/GenBank/DDBJ whole genome shotgun (WGS) entry which is preliminary data.</text>
</comment>
<feature type="transmembrane region" description="Helical" evidence="2">
    <location>
        <begin position="182"/>
        <end position="203"/>
    </location>
</feature>